<proteinExistence type="predicted"/>
<evidence type="ECO:0000313" key="1">
    <source>
        <dbReference type="EMBL" id="CEM62042.1"/>
    </source>
</evidence>
<name>A0A0B7GWW2_TREPH</name>
<organism evidence="1 2">
    <name type="scientific">Treponema phagedenis</name>
    <dbReference type="NCBI Taxonomy" id="162"/>
    <lineage>
        <taxon>Bacteria</taxon>
        <taxon>Pseudomonadati</taxon>
        <taxon>Spirochaetota</taxon>
        <taxon>Spirochaetia</taxon>
        <taxon>Spirochaetales</taxon>
        <taxon>Treponemataceae</taxon>
        <taxon>Treponema</taxon>
    </lineage>
</organism>
<accession>A0A0B7GWW2</accession>
<protein>
    <submittedName>
        <fullName evidence="1">Uncharacterized protein</fullName>
    </submittedName>
</protein>
<dbReference type="Proteomes" id="UP000042527">
    <property type="component" value="Unassembled WGS sequence"/>
</dbReference>
<sequence length="38" mass="4523">MRKSAMAFTRAAEPLGYLNKKLGVNKYEIVFTFFCKWY</sequence>
<gene>
    <name evidence="1" type="ORF">TPHV1_260031</name>
</gene>
<dbReference type="AlphaFoldDB" id="A0A0B7GWW2"/>
<keyword evidence="2" id="KW-1185">Reference proteome</keyword>
<evidence type="ECO:0000313" key="2">
    <source>
        <dbReference type="Proteomes" id="UP000042527"/>
    </source>
</evidence>
<dbReference type="EMBL" id="CDNC01000019">
    <property type="protein sequence ID" value="CEM62042.1"/>
    <property type="molecule type" value="Genomic_DNA"/>
</dbReference>
<reference evidence="2" key="1">
    <citation type="submission" date="2015-01" db="EMBL/GenBank/DDBJ databases">
        <authorList>
            <person name="Manzoor Shahid"/>
            <person name="Zubair Saima"/>
        </authorList>
    </citation>
    <scope>NUCLEOTIDE SEQUENCE [LARGE SCALE GENOMIC DNA]</scope>
    <source>
        <strain evidence="2">V1</strain>
    </source>
</reference>